<reference evidence="1" key="1">
    <citation type="submission" date="2022-02" db="EMBL/GenBank/DDBJ databases">
        <title>Corynebacterium sp. from urogenital microbiome.</title>
        <authorList>
            <person name="Cappelli E.A."/>
            <person name="Ribeiro T.G."/>
            <person name="Peixe L."/>
        </authorList>
    </citation>
    <scope>NUCLEOTIDE SEQUENCE</scope>
    <source>
        <strain evidence="1">C8Ua_144</strain>
    </source>
</reference>
<dbReference type="Proteomes" id="UP001146453">
    <property type="component" value="Unassembled WGS sequence"/>
</dbReference>
<comment type="caution">
    <text evidence="1">The sequence shown here is derived from an EMBL/GenBank/DDBJ whole genome shotgun (WGS) entry which is preliminary data.</text>
</comment>
<accession>A0ABT4R6K1</accession>
<gene>
    <name evidence="1" type="ORF">L8U61_03250</name>
</gene>
<keyword evidence="2" id="KW-1185">Reference proteome</keyword>
<sequence>MADSGGRSLENAVKEFDRELSASLSVFAGSCPPFEYSWLDTGRGVSVSIRFEQQNERPGILPLLSKGKAVIGIKPEYRCSWDTTRRFLAVESSSFAVHPYAQPGLDPLFRVEYLRGSSRKYPTSHFHVHAHRDEFTHLLGFAAKLDTQKSAQVNTYFKRGTLLSDFHFPTGGPRFRPCLEDVLEALRVEFDLDVDNARWQQQLQNAREKWRRIQTAAVVRDCPDEAVRVLIEDFGLPVPEGWDTPVCDVEKMTRS</sequence>
<name>A0ABT4R6K1_9CORY</name>
<dbReference type="PROSITE" id="PS51257">
    <property type="entry name" value="PROKAR_LIPOPROTEIN"/>
    <property type="match status" value="1"/>
</dbReference>
<proteinExistence type="predicted"/>
<protein>
    <submittedName>
        <fullName evidence="1">Uncharacterized protein</fullName>
    </submittedName>
</protein>
<organism evidence="1 2">
    <name type="scientific">Corynebacterium lehmanniae</name>
    <dbReference type="NCBI Taxonomy" id="2913497"/>
    <lineage>
        <taxon>Bacteria</taxon>
        <taxon>Bacillati</taxon>
        <taxon>Actinomycetota</taxon>
        <taxon>Actinomycetes</taxon>
        <taxon>Mycobacteriales</taxon>
        <taxon>Corynebacteriaceae</taxon>
        <taxon>Corynebacterium</taxon>
    </lineage>
</organism>
<dbReference type="EMBL" id="JAKMUR010000004">
    <property type="protein sequence ID" value="MCZ9291149.1"/>
    <property type="molecule type" value="Genomic_DNA"/>
</dbReference>
<evidence type="ECO:0000313" key="1">
    <source>
        <dbReference type="EMBL" id="MCZ9291149.1"/>
    </source>
</evidence>
<evidence type="ECO:0000313" key="2">
    <source>
        <dbReference type="Proteomes" id="UP001146453"/>
    </source>
</evidence>
<dbReference type="RefSeq" id="WP_239306172.1">
    <property type="nucleotide sequence ID" value="NZ_JAKMUR010000004.1"/>
</dbReference>